<gene>
    <name evidence="1" type="ORF">H0E87_008130</name>
</gene>
<proteinExistence type="predicted"/>
<organism evidence="1 2">
    <name type="scientific">Populus deltoides</name>
    <name type="common">Eastern poplar</name>
    <name type="synonym">Eastern cottonwood</name>
    <dbReference type="NCBI Taxonomy" id="3696"/>
    <lineage>
        <taxon>Eukaryota</taxon>
        <taxon>Viridiplantae</taxon>
        <taxon>Streptophyta</taxon>
        <taxon>Embryophyta</taxon>
        <taxon>Tracheophyta</taxon>
        <taxon>Spermatophyta</taxon>
        <taxon>Magnoliopsida</taxon>
        <taxon>eudicotyledons</taxon>
        <taxon>Gunneridae</taxon>
        <taxon>Pentapetalae</taxon>
        <taxon>rosids</taxon>
        <taxon>fabids</taxon>
        <taxon>Malpighiales</taxon>
        <taxon>Salicaceae</taxon>
        <taxon>Saliceae</taxon>
        <taxon>Populus</taxon>
    </lineage>
</organism>
<protein>
    <submittedName>
        <fullName evidence="1">Uncharacterized protein</fullName>
    </submittedName>
</protein>
<accession>A0A8T2YZI6</accession>
<name>A0A8T2YZI6_POPDE</name>
<dbReference type="Proteomes" id="UP000807159">
    <property type="component" value="Chromosome 4"/>
</dbReference>
<dbReference type="InterPro" id="IPR053303">
    <property type="entry name" value="Chloroplast_PPR"/>
</dbReference>
<dbReference type="PANTHER" id="PTHR47935">
    <property type="entry name" value="PENTATRICOPEPTIDE REPEAT-CONTAINING PROTEIN MRL1, CHLOROPLASTIC"/>
    <property type="match status" value="1"/>
</dbReference>
<keyword evidence="2" id="KW-1185">Reference proteome</keyword>
<evidence type="ECO:0000313" key="2">
    <source>
        <dbReference type="Proteomes" id="UP000807159"/>
    </source>
</evidence>
<dbReference type="EMBL" id="JACEGQ020000004">
    <property type="protein sequence ID" value="KAH8510452.1"/>
    <property type="molecule type" value="Genomic_DNA"/>
</dbReference>
<comment type="caution">
    <text evidence="1">The sequence shown here is derived from an EMBL/GenBank/DDBJ whole genome shotgun (WGS) entry which is preliminary data.</text>
</comment>
<dbReference type="AlphaFoldDB" id="A0A8T2YZI6"/>
<evidence type="ECO:0000313" key="1">
    <source>
        <dbReference type="EMBL" id="KAH8510452.1"/>
    </source>
</evidence>
<dbReference type="PANTHER" id="PTHR47935:SF1">
    <property type="entry name" value="PENTATRICOPEPTIDE REPEAT-CONTAINING PROTEIN MRL1, CHLOROPLASTIC"/>
    <property type="match status" value="1"/>
</dbReference>
<reference evidence="1" key="1">
    <citation type="journal article" date="2021" name="J. Hered.">
        <title>Genome Assembly of Salicaceae Populus deltoides (Eastern Cottonwood) I-69 Based on Nanopore Sequencing and Hi-C Technologies.</title>
        <authorList>
            <person name="Bai S."/>
            <person name="Wu H."/>
            <person name="Zhang J."/>
            <person name="Pan Z."/>
            <person name="Zhao W."/>
            <person name="Li Z."/>
            <person name="Tong C."/>
        </authorList>
    </citation>
    <scope>NUCLEOTIDE SEQUENCE</scope>
    <source>
        <tissue evidence="1">Leaf</tissue>
    </source>
</reference>
<sequence length="181" mass="19871">MRSVKSTIERYKKACADSSNNGSVSEANAQEAASLGIVPCVSFKESPITMDAKQLQIHIAEVYFLTILKGLKHRLAAGAKLPNVTILLPVEKAQVITLEGEKTINVAGRISQAVASLLRRLGLPYQGNESYGKIRINGISLRRWLQPKLDSPFSGKPGEWSTSLSRLGKRNKLPATQYSHW</sequence>